<feature type="transmembrane region" description="Helical" evidence="2">
    <location>
        <begin position="42"/>
        <end position="64"/>
    </location>
</feature>
<dbReference type="Pfam" id="PF02557">
    <property type="entry name" value="VanY"/>
    <property type="match status" value="1"/>
</dbReference>
<evidence type="ECO:0000313" key="4">
    <source>
        <dbReference type="EMBL" id="PKD30575.1"/>
    </source>
</evidence>
<accession>A0A2N0UUE0</accession>
<organism evidence="4 5">
    <name type="scientific">Ruminococcus bromii</name>
    <dbReference type="NCBI Taxonomy" id="40518"/>
    <lineage>
        <taxon>Bacteria</taxon>
        <taxon>Bacillati</taxon>
        <taxon>Bacillota</taxon>
        <taxon>Clostridia</taxon>
        <taxon>Eubacteriales</taxon>
        <taxon>Oscillospiraceae</taxon>
        <taxon>Ruminococcus</taxon>
    </lineage>
</organism>
<dbReference type="GO" id="GO:0009002">
    <property type="term" value="F:serine-type D-Ala-D-Ala carboxypeptidase activity"/>
    <property type="evidence" value="ECO:0007669"/>
    <property type="project" value="UniProtKB-EC"/>
</dbReference>
<gene>
    <name evidence="4" type="primary">vanYB</name>
    <name evidence="4" type="ORF">RBATCC27255_01021</name>
</gene>
<dbReference type="Gene3D" id="3.30.1380.10">
    <property type="match status" value="1"/>
</dbReference>
<keyword evidence="2" id="KW-1133">Transmembrane helix</keyword>
<dbReference type="GO" id="GO:0006508">
    <property type="term" value="P:proteolysis"/>
    <property type="evidence" value="ECO:0007669"/>
    <property type="project" value="InterPro"/>
</dbReference>
<keyword evidence="5" id="KW-1185">Reference proteome</keyword>
<dbReference type="InterPro" id="IPR058193">
    <property type="entry name" value="VanY/YodJ_core_dom"/>
</dbReference>
<dbReference type="EMBL" id="NNSR01000046">
    <property type="protein sequence ID" value="PKD30575.1"/>
    <property type="molecule type" value="Genomic_DNA"/>
</dbReference>
<keyword evidence="4" id="KW-0121">Carboxypeptidase</keyword>
<sequence>MSGGFTPFDKNSYKESKRRRKQALIEEKTGRILPVSNPRRRYIAIISVGVILAAAIVFGIFAILKSNQKSNSETPEQLQTESEMLLTVVDSANPLDKDYVPDLETVNGFRVNSDALKPLENLLKASKVNGTELKIKTAYVSYDEQEEKFQSELQKLVKSSKYTTVRAEAEVLKSTPHGGQSELQTGLLIEFDFSAEGSRAFLERSCVEYGFIQRYPENKTEVTRMNPSDSLYRYVGSENAKAMRSYGMCLEEYNSYLQKQKSQNNLKKS</sequence>
<keyword evidence="2" id="KW-0812">Transmembrane</keyword>
<keyword evidence="4" id="KW-0645">Protease</keyword>
<reference evidence="4" key="1">
    <citation type="journal article" date="2018" name="Environ. Microbiol.">
        <title>Sporulation capability and amylosome conservation among diverse human colonic and rumen isolates of the keystone starch-degrader Ruminococcus bromii.</title>
        <authorList>
            <person name="Mukhopadhya I."/>
            <person name="Morais S."/>
            <person name="Laverde-Gomez J."/>
            <person name="Sheridan P.O."/>
            <person name="Walker A.W."/>
            <person name="Kelly W."/>
            <person name="Klieve A.V."/>
            <person name="Ouwerkerk D."/>
            <person name="Duncan S.H."/>
            <person name="Louis P."/>
            <person name="Koropatkin N."/>
            <person name="Cockburn D."/>
            <person name="Kibler R."/>
            <person name="Cooper P.J."/>
            <person name="Sandoval C."/>
            <person name="Crost E."/>
            <person name="Juge N."/>
            <person name="Bayer E.A."/>
            <person name="Flint H.J."/>
        </authorList>
    </citation>
    <scope>NUCLEOTIDE SEQUENCE [LARGE SCALE GENOMIC DNA]</scope>
    <source>
        <strain evidence="4">ATCC 27255</strain>
    </source>
</reference>
<dbReference type="AlphaFoldDB" id="A0A2N0UUE0"/>
<comment type="caution">
    <text evidence="4">The sequence shown here is derived from an EMBL/GenBank/DDBJ whole genome shotgun (WGS) entry which is preliminary data.</text>
</comment>
<evidence type="ECO:0000313" key="5">
    <source>
        <dbReference type="Proteomes" id="UP000233425"/>
    </source>
</evidence>
<name>A0A2N0UUE0_9FIRM</name>
<keyword evidence="4" id="KW-0378">Hydrolase</keyword>
<keyword evidence="2" id="KW-0472">Membrane</keyword>
<protein>
    <submittedName>
        <fullName evidence="4">D-alanyl-D-alanine carboxypeptidase</fullName>
        <ecNumber evidence="4">3.4.16.4</ecNumber>
    </submittedName>
</protein>
<evidence type="ECO:0000256" key="1">
    <source>
        <dbReference type="SAM" id="MobiDB-lite"/>
    </source>
</evidence>
<feature type="region of interest" description="Disordered" evidence="1">
    <location>
        <begin position="1"/>
        <end position="22"/>
    </location>
</feature>
<dbReference type="PANTHER" id="PTHR34385">
    <property type="entry name" value="D-ALANYL-D-ALANINE CARBOXYPEPTIDASE"/>
    <property type="match status" value="1"/>
</dbReference>
<feature type="domain" description="D-alanyl-D-alanine carboxypeptidase-like core" evidence="3">
    <location>
        <begin position="110"/>
        <end position="236"/>
    </location>
</feature>
<evidence type="ECO:0000259" key="3">
    <source>
        <dbReference type="Pfam" id="PF02557"/>
    </source>
</evidence>
<dbReference type="InterPro" id="IPR009045">
    <property type="entry name" value="Zn_M74/Hedgehog-like"/>
</dbReference>
<dbReference type="InterPro" id="IPR052179">
    <property type="entry name" value="DD-CPase-like"/>
</dbReference>
<dbReference type="EC" id="3.4.16.4" evidence="4"/>
<dbReference type="InterPro" id="IPR003709">
    <property type="entry name" value="VanY-like_core_dom"/>
</dbReference>
<dbReference type="CDD" id="cd14852">
    <property type="entry name" value="LD-carboxypeptidase"/>
    <property type="match status" value="1"/>
</dbReference>
<dbReference type="Proteomes" id="UP000233425">
    <property type="component" value="Unassembled WGS sequence"/>
</dbReference>
<dbReference type="RefSeq" id="WP_169923263.1">
    <property type="nucleotide sequence ID" value="NZ_CABMMZ010000046.1"/>
</dbReference>
<dbReference type="PANTHER" id="PTHR34385:SF1">
    <property type="entry name" value="PEPTIDOGLYCAN L-ALANYL-D-GLUTAMATE ENDOPEPTIDASE CWLK"/>
    <property type="match status" value="1"/>
</dbReference>
<proteinExistence type="predicted"/>
<evidence type="ECO:0000256" key="2">
    <source>
        <dbReference type="SAM" id="Phobius"/>
    </source>
</evidence>